<proteinExistence type="predicted"/>
<keyword evidence="3" id="KW-1185">Reference proteome</keyword>
<protein>
    <recommendedName>
        <fullName evidence="1">DUF7330 domain-containing protein</fullName>
    </recommendedName>
</protein>
<evidence type="ECO:0000313" key="3">
    <source>
        <dbReference type="Proteomes" id="UP000076722"/>
    </source>
</evidence>
<dbReference type="Pfam" id="PF24016">
    <property type="entry name" value="DUF7330"/>
    <property type="match status" value="1"/>
</dbReference>
<dbReference type="AlphaFoldDB" id="A0A164PB00"/>
<evidence type="ECO:0000313" key="2">
    <source>
        <dbReference type="EMBL" id="KZS88543.1"/>
    </source>
</evidence>
<dbReference type="EMBL" id="KV419436">
    <property type="protein sequence ID" value="KZS88543.1"/>
    <property type="molecule type" value="Genomic_DNA"/>
</dbReference>
<reference evidence="2 3" key="1">
    <citation type="journal article" date="2016" name="Mol. Biol. Evol.">
        <title>Comparative Genomics of Early-Diverging Mushroom-Forming Fungi Provides Insights into the Origins of Lignocellulose Decay Capabilities.</title>
        <authorList>
            <person name="Nagy L.G."/>
            <person name="Riley R."/>
            <person name="Tritt A."/>
            <person name="Adam C."/>
            <person name="Daum C."/>
            <person name="Floudas D."/>
            <person name="Sun H."/>
            <person name="Yadav J.S."/>
            <person name="Pangilinan J."/>
            <person name="Larsson K.H."/>
            <person name="Matsuura K."/>
            <person name="Barry K."/>
            <person name="Labutti K."/>
            <person name="Kuo R."/>
            <person name="Ohm R.A."/>
            <person name="Bhattacharya S.S."/>
            <person name="Shirouzu T."/>
            <person name="Yoshinaga Y."/>
            <person name="Martin F.M."/>
            <person name="Grigoriev I.V."/>
            <person name="Hibbett D.S."/>
        </authorList>
    </citation>
    <scope>NUCLEOTIDE SEQUENCE [LARGE SCALE GENOMIC DNA]</scope>
    <source>
        <strain evidence="2 3">HHB9708</strain>
    </source>
</reference>
<feature type="domain" description="DUF7330" evidence="1">
    <location>
        <begin position="18"/>
        <end position="206"/>
    </location>
</feature>
<dbReference type="InterPro" id="IPR055754">
    <property type="entry name" value="DUF7330"/>
</dbReference>
<organism evidence="2 3">
    <name type="scientific">Sistotremastrum niveocremeum HHB9708</name>
    <dbReference type="NCBI Taxonomy" id="1314777"/>
    <lineage>
        <taxon>Eukaryota</taxon>
        <taxon>Fungi</taxon>
        <taxon>Dikarya</taxon>
        <taxon>Basidiomycota</taxon>
        <taxon>Agaricomycotina</taxon>
        <taxon>Agaricomycetes</taxon>
        <taxon>Sistotremastrales</taxon>
        <taxon>Sistotremastraceae</taxon>
        <taxon>Sertulicium</taxon>
        <taxon>Sertulicium niveocremeum</taxon>
    </lineage>
</organism>
<gene>
    <name evidence="2" type="ORF">SISNIDRAFT_490134</name>
</gene>
<sequence>MQTSRSAAGPSHIAGRTNHLNIHEAEAPLVKGTWVVDPTLKIPEEILKPVIHPELKTVPWNLCLTLLKGYLDAKILVVNGGEKPVRAVMRFQGTTGCSVHLDKAKDAFIWAEVNGSGSTVLYLPRSFKGPLFSNHPRFTGKLIFSAGVEENLTVFSEKSFSASGDSQYFIGKLEGTGYTKWQTWDGDNLIARTDKESTMTIMYEDELVEEPARS</sequence>
<evidence type="ECO:0000259" key="1">
    <source>
        <dbReference type="Pfam" id="PF24016"/>
    </source>
</evidence>
<dbReference type="Proteomes" id="UP000076722">
    <property type="component" value="Unassembled WGS sequence"/>
</dbReference>
<accession>A0A164PB00</accession>
<name>A0A164PB00_9AGAM</name>
<dbReference type="OrthoDB" id="2593559at2759"/>